<protein>
    <submittedName>
        <fullName evidence="7">Mov34/MPN/PAD-1 family protein</fullName>
    </submittedName>
</protein>
<organism evidence="7 8">
    <name type="scientific">Streptomyces vulcanius</name>
    <dbReference type="NCBI Taxonomy" id="1441876"/>
    <lineage>
        <taxon>Bacteria</taxon>
        <taxon>Bacillati</taxon>
        <taxon>Actinomycetota</taxon>
        <taxon>Actinomycetes</taxon>
        <taxon>Kitasatosporales</taxon>
        <taxon>Streptomycetaceae</taxon>
        <taxon>Streptomyces</taxon>
    </lineage>
</organism>
<dbReference type="CDD" id="cd08070">
    <property type="entry name" value="MPN_like"/>
    <property type="match status" value="1"/>
</dbReference>
<proteinExistence type="predicted"/>
<dbReference type="InterPro" id="IPR028090">
    <property type="entry name" value="JAB_dom_prok"/>
</dbReference>
<feature type="domain" description="MPN" evidence="6">
    <location>
        <begin position="1"/>
        <end position="128"/>
    </location>
</feature>
<dbReference type="RefSeq" id="WP_381174284.1">
    <property type="nucleotide sequence ID" value="NZ_JBHSFK010000006.1"/>
</dbReference>
<keyword evidence="8" id="KW-1185">Reference proteome</keyword>
<dbReference type="PANTHER" id="PTHR34858:SF1">
    <property type="entry name" value="CYSO-CYSTEINE PEPTIDASE"/>
    <property type="match status" value="1"/>
</dbReference>
<dbReference type="Proteomes" id="UP001595839">
    <property type="component" value="Unassembled WGS sequence"/>
</dbReference>
<dbReference type="PANTHER" id="PTHR34858">
    <property type="entry name" value="CYSO-CYSTEINE PEPTIDASE"/>
    <property type="match status" value="1"/>
</dbReference>
<comment type="caution">
    <text evidence="7">The sequence shown here is derived from an EMBL/GenBank/DDBJ whole genome shotgun (WGS) entry which is preliminary data.</text>
</comment>
<keyword evidence="3" id="KW-0378">Hydrolase</keyword>
<keyword evidence="2" id="KW-0479">Metal-binding</keyword>
<keyword evidence="1" id="KW-0645">Protease</keyword>
<dbReference type="Gene3D" id="3.40.140.10">
    <property type="entry name" value="Cytidine Deaminase, domain 2"/>
    <property type="match status" value="1"/>
</dbReference>
<evidence type="ECO:0000256" key="2">
    <source>
        <dbReference type="ARBA" id="ARBA00022723"/>
    </source>
</evidence>
<dbReference type="InterPro" id="IPR000555">
    <property type="entry name" value="JAMM/MPN+_dom"/>
</dbReference>
<evidence type="ECO:0000256" key="5">
    <source>
        <dbReference type="ARBA" id="ARBA00023049"/>
    </source>
</evidence>
<dbReference type="Pfam" id="PF14464">
    <property type="entry name" value="Prok-JAB"/>
    <property type="match status" value="1"/>
</dbReference>
<dbReference type="SMART" id="SM00232">
    <property type="entry name" value="JAB_MPN"/>
    <property type="match status" value="1"/>
</dbReference>
<evidence type="ECO:0000256" key="1">
    <source>
        <dbReference type="ARBA" id="ARBA00022670"/>
    </source>
</evidence>
<evidence type="ECO:0000256" key="3">
    <source>
        <dbReference type="ARBA" id="ARBA00022801"/>
    </source>
</evidence>
<dbReference type="PROSITE" id="PS50249">
    <property type="entry name" value="MPN"/>
    <property type="match status" value="1"/>
</dbReference>
<evidence type="ECO:0000313" key="7">
    <source>
        <dbReference type="EMBL" id="MFC4500151.1"/>
    </source>
</evidence>
<dbReference type="InterPro" id="IPR037518">
    <property type="entry name" value="MPN"/>
</dbReference>
<keyword evidence="4" id="KW-0862">Zinc</keyword>
<keyword evidence="5" id="KW-0482">Metalloprotease</keyword>
<name>A0ABV9AN27_9ACTN</name>
<evidence type="ECO:0000259" key="6">
    <source>
        <dbReference type="PROSITE" id="PS50249"/>
    </source>
</evidence>
<dbReference type="InterPro" id="IPR051929">
    <property type="entry name" value="VirAsm_ModProt"/>
</dbReference>
<sequence length="128" mass="14327">MVLPRHIYDRIIEHARTDYPDIACGVVVGANGRARRHVPMENAARSPTFYEMNPKQLVALYREMDDLDEELLVIYHSTPLPEAQLSRIDIAYANEPGAHYAVVSPEGPLLRAYRVVDGVATETGVQVI</sequence>
<dbReference type="EMBL" id="JBHSFK010000006">
    <property type="protein sequence ID" value="MFC4500151.1"/>
    <property type="molecule type" value="Genomic_DNA"/>
</dbReference>
<evidence type="ECO:0000256" key="4">
    <source>
        <dbReference type="ARBA" id="ARBA00022833"/>
    </source>
</evidence>
<reference evidence="8" key="1">
    <citation type="journal article" date="2019" name="Int. J. Syst. Evol. Microbiol.">
        <title>The Global Catalogue of Microorganisms (GCM) 10K type strain sequencing project: providing services to taxonomists for standard genome sequencing and annotation.</title>
        <authorList>
            <consortium name="The Broad Institute Genomics Platform"/>
            <consortium name="The Broad Institute Genome Sequencing Center for Infectious Disease"/>
            <person name="Wu L."/>
            <person name="Ma J."/>
        </authorList>
    </citation>
    <scope>NUCLEOTIDE SEQUENCE [LARGE SCALE GENOMIC DNA]</scope>
    <source>
        <strain evidence="8">CGMCC 4.7177</strain>
    </source>
</reference>
<accession>A0ABV9AN27</accession>
<evidence type="ECO:0000313" key="8">
    <source>
        <dbReference type="Proteomes" id="UP001595839"/>
    </source>
</evidence>
<gene>
    <name evidence="7" type="ORF">ACFPIH_11490</name>
</gene>
<dbReference type="SUPFAM" id="SSF102712">
    <property type="entry name" value="JAB1/MPN domain"/>
    <property type="match status" value="1"/>
</dbReference>